<gene>
    <name evidence="1" type="ORF">BACOVA_04139</name>
</gene>
<dbReference type="EMBL" id="AAXF02000053">
    <property type="protein sequence ID" value="EDO09762.1"/>
    <property type="molecule type" value="Genomic_DNA"/>
</dbReference>
<name>A0AAN3A4L2_BACO1</name>
<organism evidence="1 2">
    <name type="scientific">Bacteroides ovatus (strain ATCC 8483 / DSM 1896 / JCM 5824 / BCRC 10623 / CCUG 4943 / NCTC 11153)</name>
    <dbReference type="NCBI Taxonomy" id="411476"/>
    <lineage>
        <taxon>Bacteria</taxon>
        <taxon>Pseudomonadati</taxon>
        <taxon>Bacteroidota</taxon>
        <taxon>Bacteroidia</taxon>
        <taxon>Bacteroidales</taxon>
        <taxon>Bacteroidaceae</taxon>
        <taxon>Bacteroides</taxon>
    </lineage>
</organism>
<reference evidence="1 2" key="1">
    <citation type="submission" date="2007-03" db="EMBL/GenBank/DDBJ databases">
        <authorList>
            <person name="Fulton L."/>
            <person name="Clifton S."/>
            <person name="Fulton B."/>
            <person name="Xu J."/>
            <person name="Minx P."/>
            <person name="Pepin K.H."/>
            <person name="Johnson M."/>
            <person name="Thiruvilangam P."/>
            <person name="Bhonagiri V."/>
            <person name="Nash W.E."/>
            <person name="Mardis E.R."/>
            <person name="Wilson R.K."/>
        </authorList>
    </citation>
    <scope>NUCLEOTIDE SEQUENCE [LARGE SCALE GENOMIC DNA]</scope>
    <source>
        <strain evidence="2">ATCC 8483 / DSM 1896 / JCM 5824 / BCRC 10623 / CCUG 4943 / NCTC 11153</strain>
    </source>
</reference>
<protein>
    <submittedName>
        <fullName evidence="1">Uncharacterized protein</fullName>
    </submittedName>
</protein>
<evidence type="ECO:0000313" key="2">
    <source>
        <dbReference type="Proteomes" id="UP000005475"/>
    </source>
</evidence>
<accession>A0AAN3A4L2</accession>
<dbReference type="Proteomes" id="UP000005475">
    <property type="component" value="Unassembled WGS sequence"/>
</dbReference>
<proteinExistence type="predicted"/>
<sequence length="46" mass="5575">MIAYFWHFSYVFYQEEPVYISALLLFSSSDPALSRFCKYFTFSRCI</sequence>
<comment type="caution">
    <text evidence="1">The sequence shown here is derived from an EMBL/GenBank/DDBJ whole genome shotgun (WGS) entry which is preliminary data.</text>
</comment>
<reference evidence="2" key="2">
    <citation type="submission" date="2007-04" db="EMBL/GenBank/DDBJ databases">
        <title>Draft genome sequence of Bacteroides ovatus (ATCC 8483).</title>
        <authorList>
            <person name="Sudarsanam P."/>
            <person name="Ley R."/>
            <person name="Guruge J."/>
            <person name="Turnbaugh P.J."/>
            <person name="Mahowald M."/>
            <person name="Liep D."/>
            <person name="Gordon J."/>
        </authorList>
    </citation>
    <scope>NUCLEOTIDE SEQUENCE [LARGE SCALE GENOMIC DNA]</scope>
    <source>
        <strain evidence="2">ATCC 8483 / DSM 1896 / JCM 5824 / BCRC 10623 / CCUG 4943 / NCTC 11153</strain>
    </source>
</reference>
<evidence type="ECO:0000313" key="1">
    <source>
        <dbReference type="EMBL" id="EDO09762.1"/>
    </source>
</evidence>
<dbReference type="AlphaFoldDB" id="A0AAN3A4L2"/>